<dbReference type="Pfam" id="PF06073">
    <property type="entry name" value="DUF934"/>
    <property type="match status" value="1"/>
</dbReference>
<evidence type="ECO:0000313" key="1">
    <source>
        <dbReference type="EMBL" id="ASP39732.1"/>
    </source>
</evidence>
<dbReference type="PIRSF" id="PIRSF030820">
    <property type="entry name" value="UCP030820"/>
    <property type="match status" value="1"/>
</dbReference>
<dbReference type="AlphaFoldDB" id="A0A222FM38"/>
<organism evidence="1 2">
    <name type="scientific">Bacterioplanes sanyensis</name>
    <dbReference type="NCBI Taxonomy" id="1249553"/>
    <lineage>
        <taxon>Bacteria</taxon>
        <taxon>Pseudomonadati</taxon>
        <taxon>Pseudomonadota</taxon>
        <taxon>Gammaproteobacteria</taxon>
        <taxon>Oceanospirillales</taxon>
        <taxon>Oceanospirillaceae</taxon>
        <taxon>Bacterioplanes</taxon>
    </lineage>
</organism>
<reference evidence="1 2" key="1">
    <citation type="submission" date="2017-07" db="EMBL/GenBank/DDBJ databases">
        <title>Annotated genome sequence of Bacterioplanes sanyensis isolated from Red Sea.</title>
        <authorList>
            <person name="Rehman Z.U."/>
        </authorList>
    </citation>
    <scope>NUCLEOTIDE SEQUENCE [LARGE SCALE GENOMIC DNA]</scope>
    <source>
        <strain evidence="1 2">NV9</strain>
    </source>
</reference>
<dbReference type="EMBL" id="CP022530">
    <property type="protein sequence ID" value="ASP39732.1"/>
    <property type="molecule type" value="Genomic_DNA"/>
</dbReference>
<evidence type="ECO:0000313" key="2">
    <source>
        <dbReference type="Proteomes" id="UP000202440"/>
    </source>
</evidence>
<dbReference type="RefSeq" id="WP_094060907.1">
    <property type="nucleotide sequence ID" value="NZ_CP022530.1"/>
</dbReference>
<sequence>MAKLIDRQQLLSNDPWHFADDEQAVTEYAIVPLKRWLEQRDDLLALAQQGKLGVHFNSDETADQLGEDAALMARISIDFPKFSDGRGYSTARLLRQSFGYQGELQASGDVLIDQLFYMLRCGFDRFALRDDQDIDDALAAFSTFSVSYQSDVNDPRPLFRRRS</sequence>
<name>A0A222FM38_9GAMM</name>
<proteinExistence type="predicted"/>
<gene>
    <name evidence="1" type="ORF">CHH28_14085</name>
</gene>
<dbReference type="Proteomes" id="UP000202440">
    <property type="component" value="Chromosome"/>
</dbReference>
<protein>
    <submittedName>
        <fullName evidence="1">Oxidoreductase</fullName>
    </submittedName>
</protein>
<keyword evidence="2" id="KW-1185">Reference proteome</keyword>
<dbReference type="KEGG" id="bsan:CHH28_14085"/>
<accession>A0A222FM38</accession>
<dbReference type="InterPro" id="IPR008318">
    <property type="entry name" value="UCP030820"/>
</dbReference>
<dbReference type="OrthoDB" id="9800421at2"/>